<evidence type="ECO:0000259" key="1">
    <source>
        <dbReference type="Pfam" id="PF06568"/>
    </source>
</evidence>
<dbReference type="InterPro" id="IPR009506">
    <property type="entry name" value="YjiS-like"/>
</dbReference>
<gene>
    <name evidence="2" type="ORF">E0E05_08600</name>
</gene>
<dbReference type="OrthoDB" id="8244198at2"/>
<protein>
    <submittedName>
        <fullName evidence="2">DUF1127 domain-containing protein</fullName>
    </submittedName>
</protein>
<dbReference type="Proteomes" id="UP000293719">
    <property type="component" value="Chromosome"/>
</dbReference>
<sequence>MNIARSFTEWRKARRTYNELSRLTTRELDDLGIARGDIAEIARRSVRG</sequence>
<dbReference type="AlphaFoldDB" id="A0A4P6V1W0"/>
<evidence type="ECO:0000313" key="3">
    <source>
        <dbReference type="Proteomes" id="UP000293719"/>
    </source>
</evidence>
<dbReference type="KEGG" id="rpod:E0E05_08600"/>
<accession>A0A4P6V1W0</accession>
<reference evidence="2 3" key="1">
    <citation type="journal article" date="2017" name="Int. J. Syst. Evol. Microbiol.">
        <title>Roseitalea porphyridii gen. nov., sp. nov., isolated from a red alga, and reclassification of Hoeflea suaedae Chung et al. 2013 as Pseudohoeflea suaedae gen. nov., comb. nov.</title>
        <authorList>
            <person name="Hyeon J.W."/>
            <person name="Jeong S.E."/>
            <person name="Baek K."/>
            <person name="Jeon C.O."/>
        </authorList>
    </citation>
    <scope>NUCLEOTIDE SEQUENCE [LARGE SCALE GENOMIC DNA]</scope>
    <source>
        <strain evidence="2 3">MA7-20</strain>
    </source>
</reference>
<dbReference type="RefSeq" id="WP_072041397.1">
    <property type="nucleotide sequence ID" value="NZ_CP036532.1"/>
</dbReference>
<name>A0A4P6V1W0_9HYPH</name>
<organism evidence="2 3">
    <name type="scientific">Roseitalea porphyridii</name>
    <dbReference type="NCBI Taxonomy" id="1852022"/>
    <lineage>
        <taxon>Bacteria</taxon>
        <taxon>Pseudomonadati</taxon>
        <taxon>Pseudomonadota</taxon>
        <taxon>Alphaproteobacteria</taxon>
        <taxon>Hyphomicrobiales</taxon>
        <taxon>Ahrensiaceae</taxon>
        <taxon>Roseitalea</taxon>
    </lineage>
</organism>
<dbReference type="EMBL" id="CP036532">
    <property type="protein sequence ID" value="QBK30649.1"/>
    <property type="molecule type" value="Genomic_DNA"/>
</dbReference>
<dbReference type="GeneID" id="90767351"/>
<keyword evidence="3" id="KW-1185">Reference proteome</keyword>
<proteinExistence type="predicted"/>
<evidence type="ECO:0000313" key="2">
    <source>
        <dbReference type="EMBL" id="QBK30649.1"/>
    </source>
</evidence>
<feature type="domain" description="YjiS-like" evidence="1">
    <location>
        <begin position="3"/>
        <end position="38"/>
    </location>
</feature>
<dbReference type="Pfam" id="PF06568">
    <property type="entry name" value="YjiS-like"/>
    <property type="match status" value="1"/>
</dbReference>